<dbReference type="EMBL" id="CP035532">
    <property type="protein sequence ID" value="QBA19676.1"/>
    <property type="molecule type" value="Genomic_DNA"/>
</dbReference>
<keyword evidence="2" id="KW-0238">DNA-binding</keyword>
<protein>
    <submittedName>
        <fullName evidence="5">Helix-turn-helix domain-containing protein</fullName>
    </submittedName>
</protein>
<evidence type="ECO:0000259" key="4">
    <source>
        <dbReference type="PROSITE" id="PS01124"/>
    </source>
</evidence>
<sequence length="277" mass="32301">MIIMIKEFSFKKFGNLEFSKSSVQNDTLNKINEHIKVLFIPQKAIIQVDFQEIEMKTDTLLFINPHVIVKPCETIGGQLMHFNKDFYCVEIHDHEVACDGILYNNVFEIPFINLNEEQSADIQKIISDIQSELKNEDSGTEEMLRTLLKLIILKSTRIWKQQHQLADNIQQADVQFLRKFSKLVEQHFKTLHTVADYADLLCITPKNLSKKVSLVSKDTPNEIIKNRIILESKRLLVHTTMSVKEIAYTLNYEDDAYFVRFFTKHTGISPTSFRKQF</sequence>
<dbReference type="Gene3D" id="1.10.10.60">
    <property type="entry name" value="Homeodomain-like"/>
    <property type="match status" value="1"/>
</dbReference>
<proteinExistence type="predicted"/>
<feature type="domain" description="HTH araC/xylS-type" evidence="4">
    <location>
        <begin position="178"/>
        <end position="276"/>
    </location>
</feature>
<dbReference type="InterPro" id="IPR018060">
    <property type="entry name" value="HTH_AraC"/>
</dbReference>
<gene>
    <name evidence="5" type="ORF">EU348_00240</name>
</gene>
<evidence type="ECO:0000256" key="2">
    <source>
        <dbReference type="ARBA" id="ARBA00023125"/>
    </source>
</evidence>
<evidence type="ECO:0000313" key="5">
    <source>
        <dbReference type="EMBL" id="QBA19676.1"/>
    </source>
</evidence>
<dbReference type="SUPFAM" id="SSF46689">
    <property type="entry name" value="Homeodomain-like"/>
    <property type="match status" value="1"/>
</dbReference>
<accession>A0A411DH36</accession>
<organism evidence="5">
    <name type="scientific">Chryseobacterium indologenes</name>
    <name type="common">Flavobacterium indologenes</name>
    <dbReference type="NCBI Taxonomy" id="253"/>
    <lineage>
        <taxon>Bacteria</taxon>
        <taxon>Pseudomonadati</taxon>
        <taxon>Bacteroidota</taxon>
        <taxon>Flavobacteriia</taxon>
        <taxon>Flavobacteriales</taxon>
        <taxon>Weeksellaceae</taxon>
        <taxon>Chryseobacterium group</taxon>
        <taxon>Chryseobacterium</taxon>
    </lineage>
</organism>
<dbReference type="PANTHER" id="PTHR43280">
    <property type="entry name" value="ARAC-FAMILY TRANSCRIPTIONAL REGULATOR"/>
    <property type="match status" value="1"/>
</dbReference>
<dbReference type="PROSITE" id="PS01124">
    <property type="entry name" value="HTH_ARAC_FAMILY_2"/>
    <property type="match status" value="1"/>
</dbReference>
<name>A0A411DH36_CHRID</name>
<evidence type="ECO:0000256" key="3">
    <source>
        <dbReference type="ARBA" id="ARBA00023163"/>
    </source>
</evidence>
<dbReference type="AlphaFoldDB" id="A0A411DH36"/>
<keyword evidence="3" id="KW-0804">Transcription</keyword>
<dbReference type="PANTHER" id="PTHR43280:SF32">
    <property type="entry name" value="TRANSCRIPTIONAL REGULATORY PROTEIN"/>
    <property type="match status" value="1"/>
</dbReference>
<dbReference type="InterPro" id="IPR009057">
    <property type="entry name" value="Homeodomain-like_sf"/>
</dbReference>
<keyword evidence="1" id="KW-0805">Transcription regulation</keyword>
<reference evidence="5" key="1">
    <citation type="submission" date="2019-01" db="EMBL/GenBank/DDBJ databases">
        <title>Whole Genome Sequencing for Putative Detection of Antimicrobial Resistance and Potential Virulence Factors in Chryseobacterium indologenes isolated from Nile Tilapia in Tanzania.</title>
        <authorList>
            <person name="Mwega E."/>
            <person name="Mutoloki S."/>
            <person name="Mugimba K."/>
            <person name="Colquhoun D."/>
            <person name="Mdegela R."/>
            <person name="Evensen O."/>
            <person name="Wasteson Y."/>
        </authorList>
    </citation>
    <scope>NUCLEOTIDE SEQUENCE [LARGE SCALE GENOMIC DNA]</scope>
    <source>
        <strain evidence="5">StR 01</strain>
    </source>
</reference>
<dbReference type="Pfam" id="PF12833">
    <property type="entry name" value="HTH_18"/>
    <property type="match status" value="1"/>
</dbReference>
<dbReference type="GO" id="GO:0003700">
    <property type="term" value="F:DNA-binding transcription factor activity"/>
    <property type="evidence" value="ECO:0007669"/>
    <property type="project" value="InterPro"/>
</dbReference>
<dbReference type="SMART" id="SM00342">
    <property type="entry name" value="HTH_ARAC"/>
    <property type="match status" value="1"/>
</dbReference>
<dbReference type="GO" id="GO:0043565">
    <property type="term" value="F:sequence-specific DNA binding"/>
    <property type="evidence" value="ECO:0007669"/>
    <property type="project" value="InterPro"/>
</dbReference>
<evidence type="ECO:0000256" key="1">
    <source>
        <dbReference type="ARBA" id="ARBA00023015"/>
    </source>
</evidence>